<feature type="domain" description="EngB-type G" evidence="11">
    <location>
        <begin position="39"/>
        <end position="241"/>
    </location>
</feature>
<keyword evidence="8 10" id="KW-0717">Septation</keyword>
<comment type="function">
    <text evidence="10">Necessary for normal cell division and for the maintenance of normal septation.</text>
</comment>
<dbReference type="PROSITE" id="PS51706">
    <property type="entry name" value="G_ENGB"/>
    <property type="match status" value="1"/>
</dbReference>
<dbReference type="CDD" id="cd01876">
    <property type="entry name" value="YihA_EngB"/>
    <property type="match status" value="1"/>
</dbReference>
<dbReference type="Gene3D" id="3.40.50.300">
    <property type="entry name" value="P-loop containing nucleotide triphosphate hydrolases"/>
    <property type="match status" value="1"/>
</dbReference>
<dbReference type="RefSeq" id="WP_407048536.1">
    <property type="nucleotide sequence ID" value="NZ_CP158568.1"/>
</dbReference>
<evidence type="ECO:0000256" key="8">
    <source>
        <dbReference type="ARBA" id="ARBA00023210"/>
    </source>
</evidence>
<dbReference type="InterPro" id="IPR027417">
    <property type="entry name" value="P-loop_NTPase"/>
</dbReference>
<evidence type="ECO:0000256" key="2">
    <source>
        <dbReference type="ARBA" id="ARBA00009638"/>
    </source>
</evidence>
<dbReference type="SUPFAM" id="SSF52540">
    <property type="entry name" value="P-loop containing nucleoside triphosphate hydrolases"/>
    <property type="match status" value="1"/>
</dbReference>
<dbReference type="InterPro" id="IPR019987">
    <property type="entry name" value="GTP-bd_ribosome_bio_YsxC"/>
</dbReference>
<evidence type="ECO:0000256" key="6">
    <source>
        <dbReference type="ARBA" id="ARBA00022842"/>
    </source>
</evidence>
<keyword evidence="3 10" id="KW-0132">Cell division</keyword>
<accession>A0AAU7X939</accession>
<proteinExistence type="inferred from homology"/>
<organism evidence="12">
    <name type="scientific">Methyloraptor flagellatus</name>
    <dbReference type="NCBI Taxonomy" id="3162530"/>
    <lineage>
        <taxon>Bacteria</taxon>
        <taxon>Pseudomonadati</taxon>
        <taxon>Pseudomonadota</taxon>
        <taxon>Alphaproteobacteria</taxon>
        <taxon>Hyphomicrobiales</taxon>
        <taxon>Ancalomicrobiaceae</taxon>
        <taxon>Methyloraptor</taxon>
    </lineage>
</organism>
<protein>
    <recommendedName>
        <fullName evidence="10">Probable GTP-binding protein EngB</fullName>
    </recommendedName>
</protein>
<dbReference type="GO" id="GO:0005525">
    <property type="term" value="F:GTP binding"/>
    <property type="evidence" value="ECO:0007669"/>
    <property type="project" value="UniProtKB-UniRule"/>
</dbReference>
<keyword evidence="9 10" id="KW-0131">Cell cycle</keyword>
<sequence length="260" mass="28125">MSEENANDQAALEAARLLFARPWSFRTGVARLAQLPPPEGVEVAFAGRSNVGKSSLINGVVGQQGLARTSNTPGRTQELNYFIPATLDERSRKTERMTSGAPRDADDLPDVSLVDMPGYGFADAPKTQVDAWTRLVFDYLRGRVNLRRVYLLIDSRHGIKKNDTEVLELLDKAAVSYQVILTKADKIGREIDSLPVTRLVAATAEAIRKRPAAHPEIIVTSSEKGWGIETIRTEIAALALGVAPTRLAPLPSSEGPGASA</sequence>
<keyword evidence="7 10" id="KW-0342">GTP-binding</keyword>
<evidence type="ECO:0000256" key="4">
    <source>
        <dbReference type="ARBA" id="ARBA00022723"/>
    </source>
</evidence>
<dbReference type="KEGG" id="mflg:ABS361_15245"/>
<keyword evidence="4" id="KW-0479">Metal-binding</keyword>
<dbReference type="InterPro" id="IPR030393">
    <property type="entry name" value="G_ENGB_dom"/>
</dbReference>
<evidence type="ECO:0000256" key="7">
    <source>
        <dbReference type="ARBA" id="ARBA00023134"/>
    </source>
</evidence>
<dbReference type="PANTHER" id="PTHR11649:SF13">
    <property type="entry name" value="ENGB-TYPE G DOMAIN-CONTAINING PROTEIN"/>
    <property type="match status" value="1"/>
</dbReference>
<reference evidence="12" key="1">
    <citation type="submission" date="2024-06" db="EMBL/GenBank/DDBJ databases">
        <title>Methylostella associata gen. nov., sp. nov., a novel Ancalomicrobiaceae-affiliated facultatively methylotrophic bacteria that feed on methanotrophs of the genus Methylococcus.</title>
        <authorList>
            <person name="Saltykova V."/>
            <person name="Danilova O.V."/>
            <person name="Oshkin I.Y."/>
            <person name="Belova S.E."/>
            <person name="Pimenov N.V."/>
            <person name="Dedysh S.N."/>
        </authorList>
    </citation>
    <scope>NUCLEOTIDE SEQUENCE</scope>
    <source>
        <strain evidence="12">S20</strain>
    </source>
</reference>
<dbReference type="AlphaFoldDB" id="A0AAU7X939"/>
<evidence type="ECO:0000256" key="1">
    <source>
        <dbReference type="ARBA" id="ARBA00001946"/>
    </source>
</evidence>
<gene>
    <name evidence="10" type="primary">engB</name>
    <name evidence="12" type="ORF">ABS361_15245</name>
</gene>
<dbReference type="Pfam" id="PF01926">
    <property type="entry name" value="MMR_HSR1"/>
    <property type="match status" value="1"/>
</dbReference>
<evidence type="ECO:0000256" key="5">
    <source>
        <dbReference type="ARBA" id="ARBA00022741"/>
    </source>
</evidence>
<evidence type="ECO:0000256" key="9">
    <source>
        <dbReference type="ARBA" id="ARBA00023306"/>
    </source>
</evidence>
<dbReference type="GO" id="GO:0000917">
    <property type="term" value="P:division septum assembly"/>
    <property type="evidence" value="ECO:0007669"/>
    <property type="project" value="UniProtKB-KW"/>
</dbReference>
<evidence type="ECO:0000259" key="11">
    <source>
        <dbReference type="PROSITE" id="PS51706"/>
    </source>
</evidence>
<evidence type="ECO:0000313" key="12">
    <source>
        <dbReference type="EMBL" id="XBY43437.1"/>
    </source>
</evidence>
<dbReference type="PANTHER" id="PTHR11649">
    <property type="entry name" value="MSS1/TRME-RELATED GTP-BINDING PROTEIN"/>
    <property type="match status" value="1"/>
</dbReference>
<dbReference type="InterPro" id="IPR006073">
    <property type="entry name" value="GTP-bd"/>
</dbReference>
<keyword evidence="6" id="KW-0460">Magnesium</keyword>
<dbReference type="HAMAP" id="MF_00321">
    <property type="entry name" value="GTPase_EngB"/>
    <property type="match status" value="1"/>
</dbReference>
<evidence type="ECO:0000256" key="3">
    <source>
        <dbReference type="ARBA" id="ARBA00022618"/>
    </source>
</evidence>
<dbReference type="EMBL" id="CP158568">
    <property type="protein sequence ID" value="XBY43437.1"/>
    <property type="molecule type" value="Genomic_DNA"/>
</dbReference>
<dbReference type="GO" id="GO:0005829">
    <property type="term" value="C:cytosol"/>
    <property type="evidence" value="ECO:0007669"/>
    <property type="project" value="TreeGrafter"/>
</dbReference>
<comment type="similarity">
    <text evidence="2 10">Belongs to the TRAFAC class TrmE-Era-EngA-EngB-Septin-like GTPase superfamily. EngB GTPase family.</text>
</comment>
<keyword evidence="5 10" id="KW-0547">Nucleotide-binding</keyword>
<dbReference type="GO" id="GO:0046872">
    <property type="term" value="F:metal ion binding"/>
    <property type="evidence" value="ECO:0007669"/>
    <property type="project" value="UniProtKB-KW"/>
</dbReference>
<name>A0AAU7X939_9HYPH</name>
<evidence type="ECO:0000256" key="10">
    <source>
        <dbReference type="HAMAP-Rule" id="MF_00321"/>
    </source>
</evidence>
<comment type="cofactor">
    <cofactor evidence="1">
        <name>Mg(2+)</name>
        <dbReference type="ChEBI" id="CHEBI:18420"/>
    </cofactor>
</comment>